<dbReference type="SUPFAM" id="SSF52540">
    <property type="entry name" value="P-loop containing nucleoside triphosphate hydrolases"/>
    <property type="match status" value="1"/>
</dbReference>
<gene>
    <name evidence="4" type="ORF">AXK60_11710</name>
</gene>
<dbReference type="Proteomes" id="UP000070258">
    <property type="component" value="Unassembled WGS sequence"/>
</dbReference>
<keyword evidence="1" id="KW-0378">Hydrolase</keyword>
<reference evidence="5" key="1">
    <citation type="submission" date="2016-02" db="EMBL/GenBank/DDBJ databases">
        <authorList>
            <person name="Wen L."/>
            <person name="He K."/>
            <person name="Yang H."/>
        </authorList>
    </citation>
    <scope>NUCLEOTIDE SEQUENCE [LARGE SCALE GENOMIC DNA]</scope>
    <source>
        <strain evidence="5">JCM 15929</strain>
    </source>
</reference>
<organism evidence="4 5">
    <name type="scientific">Tsukamurella pseudospumae</name>
    <dbReference type="NCBI Taxonomy" id="239498"/>
    <lineage>
        <taxon>Bacteria</taxon>
        <taxon>Bacillati</taxon>
        <taxon>Actinomycetota</taxon>
        <taxon>Actinomycetes</taxon>
        <taxon>Mycobacteriales</taxon>
        <taxon>Tsukamurellaceae</taxon>
        <taxon>Tsukamurella</taxon>
    </lineage>
</organism>
<proteinExistence type="predicted"/>
<dbReference type="Pfam" id="PF08706">
    <property type="entry name" value="D5_N"/>
    <property type="match status" value="1"/>
</dbReference>
<dbReference type="InterPro" id="IPR014818">
    <property type="entry name" value="Phage/plasmid_primase_P4_C"/>
</dbReference>
<dbReference type="GO" id="GO:0016787">
    <property type="term" value="F:hydrolase activity"/>
    <property type="evidence" value="ECO:0007669"/>
    <property type="project" value="UniProtKB-KW"/>
</dbReference>
<evidence type="ECO:0000313" key="5">
    <source>
        <dbReference type="Proteomes" id="UP000070258"/>
    </source>
</evidence>
<dbReference type="InterPro" id="IPR045455">
    <property type="entry name" value="NrS-1_pol-like_helicase"/>
</dbReference>
<dbReference type="InterPro" id="IPR027417">
    <property type="entry name" value="P-loop_NTPase"/>
</dbReference>
<dbReference type="RefSeq" id="WP_068572589.1">
    <property type="nucleotide sequence ID" value="NZ_LSRF01000056.1"/>
</dbReference>
<protein>
    <recommendedName>
        <fullName evidence="3">Bacteriophage/plasmid primase P4 C-terminal domain-containing protein</fullName>
    </recommendedName>
</protein>
<dbReference type="NCBIfam" id="TIGR01613">
    <property type="entry name" value="primase_Cterm"/>
    <property type="match status" value="1"/>
</dbReference>
<feature type="compositionally biased region" description="Polar residues" evidence="2">
    <location>
        <begin position="39"/>
        <end position="48"/>
    </location>
</feature>
<feature type="region of interest" description="Disordered" evidence="2">
    <location>
        <begin position="808"/>
        <end position="845"/>
    </location>
</feature>
<feature type="region of interest" description="Disordered" evidence="2">
    <location>
        <begin position="18"/>
        <end position="78"/>
    </location>
</feature>
<evidence type="ECO:0000259" key="3">
    <source>
        <dbReference type="SMART" id="SM00885"/>
    </source>
</evidence>
<dbReference type="STRING" id="239498.AXK60_11710"/>
<dbReference type="Pfam" id="PF19263">
    <property type="entry name" value="DUF5906"/>
    <property type="match status" value="1"/>
</dbReference>
<accession>A0A138A8J8</accession>
<dbReference type="Gene3D" id="3.40.50.300">
    <property type="entry name" value="P-loop containing nucleotide triphosphate hydrolases"/>
    <property type="match status" value="1"/>
</dbReference>
<feature type="compositionally biased region" description="Polar residues" evidence="2">
    <location>
        <begin position="873"/>
        <end position="888"/>
    </location>
</feature>
<comment type="caution">
    <text evidence="4">The sequence shown here is derived from an EMBL/GenBank/DDBJ whole genome shotgun (WGS) entry which is preliminary data.</text>
</comment>
<evidence type="ECO:0000256" key="2">
    <source>
        <dbReference type="SAM" id="MobiDB-lite"/>
    </source>
</evidence>
<evidence type="ECO:0000313" key="4">
    <source>
        <dbReference type="EMBL" id="KXP06723.1"/>
    </source>
</evidence>
<name>A0A138A8J8_9ACTN</name>
<dbReference type="PANTHER" id="PTHR35372:SF2">
    <property type="entry name" value="SF3 HELICASE DOMAIN-CONTAINING PROTEIN"/>
    <property type="match status" value="1"/>
</dbReference>
<evidence type="ECO:0000256" key="1">
    <source>
        <dbReference type="ARBA" id="ARBA00022801"/>
    </source>
</evidence>
<dbReference type="SMART" id="SM00885">
    <property type="entry name" value="D5_N"/>
    <property type="match status" value="1"/>
</dbReference>
<dbReference type="EMBL" id="LSRF01000056">
    <property type="protein sequence ID" value="KXP06723.1"/>
    <property type="molecule type" value="Genomic_DNA"/>
</dbReference>
<feature type="region of interest" description="Disordered" evidence="2">
    <location>
        <begin position="1013"/>
        <end position="1041"/>
    </location>
</feature>
<feature type="compositionally biased region" description="Polar residues" evidence="2">
    <location>
        <begin position="808"/>
        <end position="837"/>
    </location>
</feature>
<dbReference type="PANTHER" id="PTHR35372">
    <property type="entry name" value="ATP BINDING PROTEIN-RELATED"/>
    <property type="match status" value="1"/>
</dbReference>
<dbReference type="InterPro" id="IPR006500">
    <property type="entry name" value="Helicase_put_C_phage/plasmid"/>
</dbReference>
<sequence length="1041" mass="111826">MALTRAEIMRQQVADAVADAEVEDFDPLGTPDDAPSQERPLTTDQGASDPSDREDALTDENTGADKGDDDLADDGGRISPAHKKYLVESGISRAYVDSTELIYTTRIMSDLPESLRGLAADPRGLVFAWDVLGRRIPQFRPDHPAADREGREMKYVFAKGDGAPFGVLRRARIAGGVMLIVEGTKQGHAVAAALDADAMNESSFRSRLRPQGTLDSTVRTLKVHGATVVGIAGCRSWSVNGGADPRLVQLAEGKRVVVMLDADAAENRSVYDAGILLQKALSNAESVTFATVPGGGKSGADDYLAGVAEGDRLAAVARLIDSAAKKPAPTRPSAKKAHLHAVGDAPMPELFGDGGGLLVKAIADHLLETHPMALAPDGRLAVYDNGVYRISDYHLQGLLGELLGDFFTVAHLNNVRAFLEGQCHLRGLKLRREPDSRDAPLMNVLNGMVDLRTGAVLPHDPKYLSMRQVGVAWNPDADTAPWRAWLTDRIGEGQVDAFEECLSQILDPRRSPSKALFMFGPPRSGKSTVGRIITVLAGGAESTAAVSLQDLADSDYARASLFGKVANVAMDIPAAHVTSLDAFKMATGGDLMWANKKYGKDFEFRSVALNVFSANKIPSVADDSGAYFERIIPTGFVRTYAGKEDPHVEDVLMEHLDGMLVCLVRAWQAREQRGKWLTGHTAVVERFTGQSDRVHRFVTSCCAVGVREVPATDPSMPQGVTEFPQGPLTKKELYGIFADWVTDEGGSPMGQRAFVERLLAIKGVEQIYHPITRARVLTVGMRPRDQWDEIASHSDLIPALFPNLASETAQNKTPGESMFSGSSAQNAQVGPQTSSSPCGAEAGVVGGEVGVQPTFSDQVAQTAQIGSEIPSEQGFSSAQFQSTPSDSTPPVADAPLLPRLIALVEAAAVQQLPDSASWLSRMESGEVQGWGREKGKRAWDEEAERGGLFSHPPQVTTKQIAGHLDIAPDAVVPMMRLLALKLGDQYYIRERAGQADDGGRITVPNPADYLDPAAKKAAKKSTTPETGGWIIERRPNINHQA</sequence>
<feature type="domain" description="Bacteriophage/plasmid primase P4 C-terminal" evidence="3">
    <location>
        <begin position="363"/>
        <end position="491"/>
    </location>
</feature>
<feature type="region of interest" description="Disordered" evidence="2">
    <location>
        <begin position="871"/>
        <end position="893"/>
    </location>
</feature>
<dbReference type="AlphaFoldDB" id="A0A138A8J8"/>
<dbReference type="InterPro" id="IPR051620">
    <property type="entry name" value="ORF904-like_C"/>
</dbReference>